<protein>
    <submittedName>
        <fullName evidence="3">Uncharacterized protein</fullName>
    </submittedName>
</protein>
<evidence type="ECO:0000313" key="2">
    <source>
        <dbReference type="EMBL" id="KAF1766830.1"/>
    </source>
</evidence>
<reference evidence="2 5" key="3">
    <citation type="submission" date="2019-12" db="EMBL/GenBank/DDBJ databases">
        <title>Chromosome-level assembly of the Caenorhabditis remanei genome.</title>
        <authorList>
            <person name="Teterina A.A."/>
            <person name="Willis J.H."/>
            <person name="Phillips P.C."/>
        </authorList>
    </citation>
    <scope>NUCLEOTIDE SEQUENCE [LARGE SCALE GENOMIC DNA]</scope>
    <source>
        <strain evidence="2 5">PX506</strain>
        <tissue evidence="2">Whole organism</tissue>
    </source>
</reference>
<evidence type="ECO:0000313" key="3">
    <source>
        <dbReference type="EMBL" id="OZG01000.1"/>
    </source>
</evidence>
<reference evidence="3" key="2">
    <citation type="submission" date="2017-08" db="EMBL/GenBank/DDBJ databases">
        <authorList>
            <person name="de Groot N.N."/>
        </authorList>
    </citation>
    <scope>NUCLEOTIDE SEQUENCE [LARGE SCALE GENOMIC DNA]</scope>
    <source>
        <strain evidence="3">PX439</strain>
    </source>
</reference>
<evidence type="ECO:0000313" key="5">
    <source>
        <dbReference type="Proteomes" id="UP000483820"/>
    </source>
</evidence>
<reference evidence="4" key="1">
    <citation type="submission" date="2017-08" db="EMBL/GenBank/DDBJ databases">
        <authorList>
            <person name="Fierst J.L."/>
        </authorList>
    </citation>
    <scope>NUCLEOTIDE SEQUENCE [LARGE SCALE GENOMIC DNA]</scope>
    <source>
        <strain evidence="4">PX439</strain>
    </source>
</reference>
<feature type="signal peptide" evidence="1">
    <location>
        <begin position="1"/>
        <end position="19"/>
    </location>
</feature>
<feature type="chain" id="PRO_5044571748" evidence="1">
    <location>
        <begin position="20"/>
        <end position="68"/>
    </location>
</feature>
<evidence type="ECO:0000256" key="1">
    <source>
        <dbReference type="SAM" id="SignalP"/>
    </source>
</evidence>
<comment type="caution">
    <text evidence="3">The sequence shown here is derived from an EMBL/GenBank/DDBJ whole genome shotgun (WGS) entry which is preliminary data.</text>
</comment>
<evidence type="ECO:0000313" key="4">
    <source>
        <dbReference type="Proteomes" id="UP000216624"/>
    </source>
</evidence>
<organism evidence="3 4">
    <name type="scientific">Caenorhabditis remanei</name>
    <name type="common">Caenorhabditis vulgaris</name>
    <dbReference type="NCBI Taxonomy" id="31234"/>
    <lineage>
        <taxon>Eukaryota</taxon>
        <taxon>Metazoa</taxon>
        <taxon>Ecdysozoa</taxon>
        <taxon>Nematoda</taxon>
        <taxon>Chromadorea</taxon>
        <taxon>Rhabditida</taxon>
        <taxon>Rhabditina</taxon>
        <taxon>Rhabditomorpha</taxon>
        <taxon>Rhabditoidea</taxon>
        <taxon>Rhabditidae</taxon>
        <taxon>Peloderinae</taxon>
        <taxon>Caenorhabditis</taxon>
    </lineage>
</organism>
<feature type="non-terminal residue" evidence="3">
    <location>
        <position position="1"/>
    </location>
</feature>
<dbReference type="AlphaFoldDB" id="A0A261AU33"/>
<dbReference type="EMBL" id="NMWX01000005">
    <property type="protein sequence ID" value="OZG01000.1"/>
    <property type="molecule type" value="Genomic_DNA"/>
</dbReference>
<dbReference type="Proteomes" id="UP000483820">
    <property type="component" value="Chromosome II"/>
</dbReference>
<accession>A0A261AU33</accession>
<name>A0A261AU33_CAERE</name>
<gene>
    <name evidence="3" type="ORF">FL82_07120</name>
    <name evidence="2" type="ORF">GCK72_006788</name>
</gene>
<proteinExistence type="predicted"/>
<keyword evidence="4" id="KW-1185">Reference proteome</keyword>
<sequence>MNAFFICLVFCLIAIMATAQEMANIVPPEPNPIRDLINALCQMINKVKDLIPKDKMSEISSICPTIYY</sequence>
<dbReference type="Proteomes" id="UP000216624">
    <property type="component" value="Unassembled WGS sequence"/>
</dbReference>
<dbReference type="EMBL" id="WUAV01000002">
    <property type="protein sequence ID" value="KAF1766830.1"/>
    <property type="molecule type" value="Genomic_DNA"/>
</dbReference>
<keyword evidence="1" id="KW-0732">Signal</keyword>